<feature type="compositionally biased region" description="Low complexity" evidence="1">
    <location>
        <begin position="159"/>
        <end position="205"/>
    </location>
</feature>
<organism evidence="2 3">
    <name type="scientific">Rhodobacter phage RcSpartan</name>
    <dbReference type="NCBI Taxonomy" id="1662331"/>
    <lineage>
        <taxon>Viruses</taxon>
        <taxon>Duplodnaviria</taxon>
        <taxon>Heunggongvirae</taxon>
        <taxon>Uroviricota</taxon>
        <taxon>Caudoviricetes</taxon>
        <taxon>Titanvirus</taxon>
        <taxon>Titanvirus rcspartan</taxon>
    </lineage>
</organism>
<protein>
    <submittedName>
        <fullName evidence="2">Uncharacterized protein</fullName>
    </submittedName>
</protein>
<evidence type="ECO:0000256" key="1">
    <source>
        <dbReference type="SAM" id="MobiDB-lite"/>
    </source>
</evidence>
<proteinExistence type="predicted"/>
<feature type="compositionally biased region" description="Low complexity" evidence="1">
    <location>
        <begin position="244"/>
        <end position="262"/>
    </location>
</feature>
<evidence type="ECO:0000313" key="2">
    <source>
        <dbReference type="EMBL" id="AKU43216.1"/>
    </source>
</evidence>
<dbReference type="Proteomes" id="UP000222205">
    <property type="component" value="Segment"/>
</dbReference>
<evidence type="ECO:0000313" key="3">
    <source>
        <dbReference type="Proteomes" id="UP000222205"/>
    </source>
</evidence>
<dbReference type="InterPro" id="IPR007731">
    <property type="entry name" value="DUF669"/>
</dbReference>
<dbReference type="EMBL" id="KR935215">
    <property type="protein sequence ID" value="AKU43216.1"/>
    <property type="molecule type" value="Genomic_DNA"/>
</dbReference>
<feature type="compositionally biased region" description="Gly residues" evidence="1">
    <location>
        <begin position="138"/>
        <end position="158"/>
    </location>
</feature>
<feature type="compositionally biased region" description="Low complexity" evidence="1">
    <location>
        <begin position="213"/>
        <end position="230"/>
    </location>
</feature>
<feature type="compositionally biased region" description="Gly residues" evidence="1">
    <location>
        <begin position="231"/>
        <end position="243"/>
    </location>
</feature>
<accession>A0A0K1LL23</accession>
<keyword evidence="3" id="KW-1185">Reference proteome</keyword>
<sequence length="272" mass="27589">MAQLIQPFNANNYDPTQGVGGLPIGKHPVVIQSSDVKATKANDGGYLQLDLLIIDGPQKGTVGAYRINLYNASQQAVDIANRQMSAISHVTGVFMIQDTAQLHNIPFIVEVGPQKNDPQYTEVKKVYDIHGNEPGKAPAGGGAAQPQGQGGGFGGQPQGGQQQQPPAGQWGGAAQQQQPPAQGGGWQPPAGQQPDPNAGQAQPPANGGGQWGGQPQQPQGGGFQPPQGQQPGQGGAPQGGGWQQGAAPQGGAASGGWQPPAGGNAGGPWGQR</sequence>
<name>A0A0K1LL23_9CAUD</name>
<dbReference type="Pfam" id="PF05037">
    <property type="entry name" value="DUF669"/>
    <property type="match status" value="1"/>
</dbReference>
<feature type="region of interest" description="Disordered" evidence="1">
    <location>
        <begin position="130"/>
        <end position="272"/>
    </location>
</feature>
<feature type="compositionally biased region" description="Gly residues" evidence="1">
    <location>
        <begin position="263"/>
        <end position="272"/>
    </location>
</feature>
<gene>
    <name evidence="2" type="ORF">RCSPARTAN_33</name>
</gene>
<dbReference type="OrthoDB" id="12401at10239"/>
<reference evidence="2 3" key="1">
    <citation type="journal article" date="2016" name="Genome Announc.">
        <title>Complete Genome Sequences of Five Bacteriophages That Infect Rhodobacter capsulatus.</title>
        <authorList>
            <person name="Bollivar D.W."/>
            <person name="Bernardoni B."/>
            <person name="Bockman M.R."/>
            <person name="Miller B.M."/>
            <person name="Russell D.A."/>
            <person name="Delesalle V.A."/>
            <person name="Krukonis G.P."/>
            <person name="Hatfull G.F."/>
            <person name="Cross M.R."/>
            <person name="Szewczyk M.M."/>
            <person name="Eppurath A."/>
        </authorList>
    </citation>
    <scope>NUCLEOTIDE SEQUENCE [LARGE SCALE GENOMIC DNA]</scope>
</reference>